<sequence>MLYLSQPIGVGFSYASAEEACFNKTSEEWDDCTEPNGRYYKVDPYAYPTSYAAAECTWHILQAFMTNLPQLDPTLSNKDVDFHLWTSSYGGHYGPAFFDYFYEHNLAISNGTENGTRMNMGTLGILGGSIDLKIQMPYYNIFASNNTYGIKVNDSVYTMMEFIYDMPNGCRNALDLCASQDHSTFTGKVACAHASLSCYGLIGAIRTALSRSEYDIRRPPQNSSTQSYYDDFLNLAETQAALGVSINYTSPFSDIVYMGFLFYGDAAYPTFKTDLEDLLQKGVRVALFYGDADYVANWMGGEAVSLALDFEGQGEFRSAGYAPLVVGGKEYGVVRQYEDFSFARIDECGHGIPADQPKASLEFFRRTLEGLSVSDGLVRVGKSYKTNGTAKATHTESYVPLATE</sequence>
<dbReference type="PRINTS" id="PR00724">
    <property type="entry name" value="CRBOXYPTASEC"/>
</dbReference>
<keyword evidence="7" id="KW-1185">Reference proteome</keyword>
<evidence type="ECO:0000256" key="5">
    <source>
        <dbReference type="ARBA" id="ARBA00023180"/>
    </source>
</evidence>
<evidence type="ECO:0000313" key="6">
    <source>
        <dbReference type="EMBL" id="KAB2573580.1"/>
    </source>
</evidence>
<dbReference type="Proteomes" id="UP000325902">
    <property type="component" value="Unassembled WGS sequence"/>
</dbReference>
<dbReference type="PANTHER" id="PTHR11802:SF131">
    <property type="entry name" value="CARBOXYPEPTIDASE"/>
    <property type="match status" value="1"/>
</dbReference>
<keyword evidence="5" id="KW-0325">Glycoprotein</keyword>
<protein>
    <submittedName>
        <fullName evidence="6">Carboxypeptidase S1-like protein B</fullName>
    </submittedName>
</protein>
<evidence type="ECO:0000313" key="7">
    <source>
        <dbReference type="Proteomes" id="UP000325902"/>
    </source>
</evidence>
<dbReference type="InterPro" id="IPR029058">
    <property type="entry name" value="AB_hydrolase_fold"/>
</dbReference>
<proteinExistence type="inferred from homology"/>
<dbReference type="GO" id="GO:0000324">
    <property type="term" value="C:fungal-type vacuole"/>
    <property type="evidence" value="ECO:0007669"/>
    <property type="project" value="TreeGrafter"/>
</dbReference>
<dbReference type="GO" id="GO:0006508">
    <property type="term" value="P:proteolysis"/>
    <property type="evidence" value="ECO:0007669"/>
    <property type="project" value="UniProtKB-KW"/>
</dbReference>
<reference evidence="6 7" key="1">
    <citation type="journal article" date="2019" name="Sci. Rep.">
        <title>A multi-omics analysis of the grapevine pathogen Lasiodiplodia theobromae reveals that temperature affects the expression of virulence- and pathogenicity-related genes.</title>
        <authorList>
            <person name="Felix C."/>
            <person name="Meneses R."/>
            <person name="Goncalves M.F.M."/>
            <person name="Tilleman L."/>
            <person name="Duarte A.S."/>
            <person name="Jorrin-Novo J.V."/>
            <person name="Van de Peer Y."/>
            <person name="Deforce D."/>
            <person name="Van Nieuwerburgh F."/>
            <person name="Esteves A.C."/>
            <person name="Alves A."/>
        </authorList>
    </citation>
    <scope>NUCLEOTIDE SEQUENCE [LARGE SCALE GENOMIC DNA]</scope>
    <source>
        <strain evidence="6 7">LA-SOL3</strain>
    </source>
</reference>
<keyword evidence="4" id="KW-0378">Hydrolase</keyword>
<dbReference type="EMBL" id="VCHE01000056">
    <property type="protein sequence ID" value="KAB2573580.1"/>
    <property type="molecule type" value="Genomic_DNA"/>
</dbReference>
<name>A0A5N5D898_9PEZI</name>
<dbReference type="Gene3D" id="3.40.50.1820">
    <property type="entry name" value="alpha/beta hydrolase"/>
    <property type="match status" value="1"/>
</dbReference>
<gene>
    <name evidence="6" type="primary">SCPB_0</name>
    <name evidence="6" type="ORF">DBV05_g7742</name>
</gene>
<dbReference type="OrthoDB" id="443318at2759"/>
<accession>A0A5N5D898</accession>
<dbReference type="PANTHER" id="PTHR11802">
    <property type="entry name" value="SERINE PROTEASE FAMILY S10 SERINE CARBOXYPEPTIDASE"/>
    <property type="match status" value="1"/>
</dbReference>
<dbReference type="SUPFAM" id="SSF53474">
    <property type="entry name" value="alpha/beta-Hydrolases"/>
    <property type="match status" value="1"/>
</dbReference>
<keyword evidence="3" id="KW-0645">Protease</keyword>
<evidence type="ECO:0000256" key="2">
    <source>
        <dbReference type="ARBA" id="ARBA00022645"/>
    </source>
</evidence>
<organism evidence="6 7">
    <name type="scientific">Lasiodiplodia theobromae</name>
    <dbReference type="NCBI Taxonomy" id="45133"/>
    <lineage>
        <taxon>Eukaryota</taxon>
        <taxon>Fungi</taxon>
        <taxon>Dikarya</taxon>
        <taxon>Ascomycota</taxon>
        <taxon>Pezizomycotina</taxon>
        <taxon>Dothideomycetes</taxon>
        <taxon>Dothideomycetes incertae sedis</taxon>
        <taxon>Botryosphaeriales</taxon>
        <taxon>Botryosphaeriaceae</taxon>
        <taxon>Lasiodiplodia</taxon>
    </lineage>
</organism>
<dbReference type="GO" id="GO:0004185">
    <property type="term" value="F:serine-type carboxypeptidase activity"/>
    <property type="evidence" value="ECO:0007669"/>
    <property type="project" value="InterPro"/>
</dbReference>
<evidence type="ECO:0000256" key="4">
    <source>
        <dbReference type="ARBA" id="ARBA00022801"/>
    </source>
</evidence>
<dbReference type="Pfam" id="PF00450">
    <property type="entry name" value="Peptidase_S10"/>
    <property type="match status" value="1"/>
</dbReference>
<keyword evidence="2 6" id="KW-0121">Carboxypeptidase</keyword>
<dbReference type="InterPro" id="IPR001563">
    <property type="entry name" value="Peptidase_S10"/>
</dbReference>
<comment type="similarity">
    <text evidence="1">Belongs to the peptidase S10 family.</text>
</comment>
<evidence type="ECO:0000256" key="1">
    <source>
        <dbReference type="ARBA" id="ARBA00009431"/>
    </source>
</evidence>
<evidence type="ECO:0000256" key="3">
    <source>
        <dbReference type="ARBA" id="ARBA00022670"/>
    </source>
</evidence>
<dbReference type="AlphaFoldDB" id="A0A5N5D898"/>
<comment type="caution">
    <text evidence="6">The sequence shown here is derived from an EMBL/GenBank/DDBJ whole genome shotgun (WGS) entry which is preliminary data.</text>
</comment>